<evidence type="ECO:0000259" key="5">
    <source>
        <dbReference type="Pfam" id="PF13476"/>
    </source>
</evidence>
<evidence type="ECO:0000256" key="4">
    <source>
        <dbReference type="SAM" id="Coils"/>
    </source>
</evidence>
<keyword evidence="7" id="KW-1185">Reference proteome</keyword>
<feature type="coiled-coil region" evidence="4">
    <location>
        <begin position="186"/>
        <end position="217"/>
    </location>
</feature>
<protein>
    <recommendedName>
        <fullName evidence="3">Nuclease SbcCD subunit C</fullName>
    </recommendedName>
</protein>
<proteinExistence type="inferred from homology"/>
<dbReference type="Pfam" id="PF13558">
    <property type="entry name" value="SbcC_Walker_B"/>
    <property type="match status" value="1"/>
</dbReference>
<feature type="domain" description="Rad50/SbcC-type AAA" evidence="5">
    <location>
        <begin position="5"/>
        <end position="266"/>
    </location>
</feature>
<feature type="coiled-coil region" evidence="4">
    <location>
        <begin position="529"/>
        <end position="707"/>
    </location>
</feature>
<dbReference type="SUPFAM" id="SSF52540">
    <property type="entry name" value="P-loop containing nucleoside triphosphate hydrolases"/>
    <property type="match status" value="2"/>
</dbReference>
<gene>
    <name evidence="6" type="ORF">MUN87_02655</name>
</gene>
<evidence type="ECO:0000256" key="3">
    <source>
        <dbReference type="ARBA" id="ARBA00013368"/>
    </source>
</evidence>
<evidence type="ECO:0000313" key="6">
    <source>
        <dbReference type="EMBL" id="UOQ85826.1"/>
    </source>
</evidence>
<dbReference type="Gene3D" id="3.40.50.300">
    <property type="entry name" value="P-loop containing nucleotide triphosphate hydrolases"/>
    <property type="match status" value="2"/>
</dbReference>
<dbReference type="EMBL" id="CP095071">
    <property type="protein sequence ID" value="UOQ85826.1"/>
    <property type="molecule type" value="Genomic_DNA"/>
</dbReference>
<evidence type="ECO:0000256" key="1">
    <source>
        <dbReference type="ARBA" id="ARBA00006930"/>
    </source>
</evidence>
<reference evidence="6 7" key="1">
    <citation type="submission" date="2022-04" db="EMBL/GenBank/DDBJ databases">
        <title>Gracilibacillus sp. isolated from saltern.</title>
        <authorList>
            <person name="Won M."/>
            <person name="Lee C.-M."/>
            <person name="Woen H.-Y."/>
            <person name="Kwon S.-W."/>
        </authorList>
    </citation>
    <scope>NUCLEOTIDE SEQUENCE [LARGE SCALE GENOMIC DNA]</scope>
    <source>
        <strain evidence="6 7">SSPM10-3</strain>
    </source>
</reference>
<comment type="subunit">
    <text evidence="2">Heterodimer of SbcC and SbcD.</text>
</comment>
<dbReference type="Pfam" id="PF13476">
    <property type="entry name" value="AAA_23"/>
    <property type="match status" value="1"/>
</dbReference>
<dbReference type="PANTHER" id="PTHR32114:SF2">
    <property type="entry name" value="ABC TRANSPORTER ABCH.3"/>
    <property type="match status" value="1"/>
</dbReference>
<evidence type="ECO:0000313" key="7">
    <source>
        <dbReference type="Proteomes" id="UP000831537"/>
    </source>
</evidence>
<dbReference type="InterPro" id="IPR027417">
    <property type="entry name" value="P-loop_NTPase"/>
</dbReference>
<name>A0ABY4GN74_9BACI</name>
<dbReference type="PANTHER" id="PTHR32114">
    <property type="entry name" value="ABC TRANSPORTER ABCH.3"/>
    <property type="match status" value="1"/>
</dbReference>
<dbReference type="Proteomes" id="UP000831537">
    <property type="component" value="Chromosome"/>
</dbReference>
<comment type="similarity">
    <text evidence="1">Belongs to the SMC family. SbcC subfamily.</text>
</comment>
<feature type="coiled-coil region" evidence="4">
    <location>
        <begin position="392"/>
        <end position="498"/>
    </location>
</feature>
<accession>A0ABY4GN74</accession>
<evidence type="ECO:0000256" key="2">
    <source>
        <dbReference type="ARBA" id="ARBA00011322"/>
    </source>
</evidence>
<dbReference type="RefSeq" id="WP_244746087.1">
    <property type="nucleotide sequence ID" value="NZ_CP095071.1"/>
</dbReference>
<sequence length="1035" mass="120963">MRALQLEMTAFGPYREKQYIDFTELGAEPIFLITGPTGAGKTTIFDAICFGLYGRASGADRDQEAFRSHFAEVADQTNVRFTFLLHGKKYQVTRSPKQLKPKSRGEGYTEEVASASLYMYNQQDEWELLVSKIKDVNETLEQMIGLDYEQFKKMIMIPQGEFRKLISENSKEREEVLQKIFRTYLYRNITEKLKEASAELKEQINKLQWQHQQELDKLPEGTVDEQSASKTKEQLEDHLLATDKQIENGNHQLEQMTEELTKLQEKYYQQKQLVDYFTEYEQLQLKQKRLAEIEPEIKQRTERLELAKTADKIKPVETLLQTRKQEWQQQLNALTTVKQQLDTNQSRYTQIKESYQQEQKNEPERESLQFQLKEQQQLLGKMDEFETISQKRHKLDQQRQQITQELTDSEKKVAELEKLRDENYRLKDAIHETSAGLQKIEHQLERNVRQAQEIQELKTEYQQLQLLRKDYQQYQRVQQKLQEKVNEQTTHCNQLEQERKDHIASDLAASLAAGEACPVCGSQHHPSPAANSQQEISEEQLEIEKKQLTDVQNQANDMQMKLLQIKEQGEGKRQIVNRLLSTIGAETTQEITQAELQKLEQQIMEDLRDRRQAHKQAYATWQQQQQKEKQMSSRLADYTQIKQNTVDLQNKQKQLESDYQQVHAKYAQLLEQLPHDINSAKAFKQQVKQLEETLQSMQSKWKQVQADYEQALADKHKQETKYNEAVAYNQQLEEKYKEQQSVWQQTLADYHFDNEASYKEALLATDKQLQMEQDINHFYEQKNVQANRLNSLEEWIREREKPDLEVIREQMATMQLQKDEHSKHMQSIELYRNQLIDIIRRTNKLTAEMEGLNKDYYHIGELADLARGDNTARLSFERFVLSTFLDEILLQANIRLDKMSDHRYQLIRSEELAKRGAQSGLDLEVLDHYTGKKRSVKTLSGGEGFKASLSLALGMADIVQSYAGGVQLDTLFIDEGFGTLDEISLEQAIACLKDLQRDHRVIGVISHVAQLKEEIKAKLIVESSPEGSTASFKID</sequence>
<keyword evidence="4" id="KW-0175">Coiled coil</keyword>
<feature type="coiled-coil region" evidence="4">
    <location>
        <begin position="246"/>
        <end position="273"/>
    </location>
</feature>
<dbReference type="InterPro" id="IPR038729">
    <property type="entry name" value="Rad50/SbcC_AAA"/>
</dbReference>
<organism evidence="6 7">
    <name type="scientific">Gracilibacillus salinarum</name>
    <dbReference type="NCBI Taxonomy" id="2932255"/>
    <lineage>
        <taxon>Bacteria</taxon>
        <taxon>Bacillati</taxon>
        <taxon>Bacillota</taxon>
        <taxon>Bacilli</taxon>
        <taxon>Bacillales</taxon>
        <taxon>Bacillaceae</taxon>
        <taxon>Gracilibacillus</taxon>
    </lineage>
</organism>